<evidence type="ECO:0000313" key="5">
    <source>
        <dbReference type="Proteomes" id="UP000694865"/>
    </source>
</evidence>
<dbReference type="InterPro" id="IPR043988">
    <property type="entry name" value="CCZ1/INTU_longin_2"/>
</dbReference>
<dbReference type="RefSeq" id="XP_006814751.1">
    <property type="nucleotide sequence ID" value="XM_006814688.1"/>
</dbReference>
<evidence type="ECO:0000259" key="4">
    <source>
        <dbReference type="Pfam" id="PF19033"/>
    </source>
</evidence>
<dbReference type="InterPro" id="IPR013176">
    <property type="entry name" value="Ccz1"/>
</dbReference>
<feature type="domain" description="CCZ1/INTU/HSP4 first Longin" evidence="2">
    <location>
        <begin position="30"/>
        <end position="152"/>
    </location>
</feature>
<dbReference type="Pfam" id="PF19031">
    <property type="entry name" value="Intu_longin_1"/>
    <property type="match status" value="1"/>
</dbReference>
<comment type="similarity">
    <text evidence="1">Belongs to the CCZ1 family.</text>
</comment>
<dbReference type="PANTHER" id="PTHR13056">
    <property type="entry name" value="VACUOLAR FUSION PROTEIN CCZ1 HOMOLOG-RELATED"/>
    <property type="match status" value="1"/>
</dbReference>
<dbReference type="Proteomes" id="UP000694865">
    <property type="component" value="Unplaced"/>
</dbReference>
<dbReference type="InterPro" id="IPR043989">
    <property type="entry name" value="CCZ1/INTU/HSP4_longin_3"/>
</dbReference>
<sequence>MAYAEITPSVFPPVIAIFSMATRSCITLYNFFIYNSNFGPREGEEHKKILFFHPPDASIDTKIKAVGLCEALVKFTETFSDQPCESLHTLKTRQVFFQAEKDFWMVITVTIPRSESEKDGQPITEYHEEDVQDSVFRAVLEQSYKMFKLFMGTFTNIIEKTNLDQLIYRMDHFYSRYLGTLRLSQADIMEVENGIHFLPLDKNTYLRIQCFINLIEATFSQVKYTAFLYNDQLVWSGLEQDDMRVLYKYLTTSLFPSSLETELKESPKTGGPLPQMTSSSHYGKYVTGPPNLSDPSNCGRIPHIYVNTDSKYEELNLIVYRALSATVCLMVETSNIPGFEWYRSIDSFLGPQLSSLASDISEQYNKRTSVPSEQQYKYIYFNHMNLAQKTTIHNRKTLSAIINPEIIRLIADINADFDKTVDDVETVMKTMLDCWVVGKKSDQREFYVVINQKNANLIEINEEVKRLCSTHFNNIFFLD</sequence>
<dbReference type="GeneID" id="100371613"/>
<gene>
    <name evidence="6" type="primary">LOC100371613</name>
</gene>
<protein>
    <submittedName>
        <fullName evidence="6">Vacuolar fusion protein CCZ1 homolog</fullName>
    </submittedName>
</protein>
<reference evidence="6" key="1">
    <citation type="submission" date="2025-08" db="UniProtKB">
        <authorList>
            <consortium name="RefSeq"/>
        </authorList>
    </citation>
    <scope>IDENTIFICATION</scope>
    <source>
        <tissue evidence="6">Testes</tissue>
    </source>
</reference>
<name>A0ABM0M410_SACKO</name>
<accession>A0ABM0M410</accession>
<proteinExistence type="inferred from homology"/>
<feature type="domain" description="CCZ1/INTU second Longin" evidence="3">
    <location>
        <begin position="222"/>
        <end position="349"/>
    </location>
</feature>
<evidence type="ECO:0000313" key="6">
    <source>
        <dbReference type="RefSeq" id="XP_006814751.1"/>
    </source>
</evidence>
<dbReference type="Pfam" id="PF19032">
    <property type="entry name" value="Intu_longin_2"/>
    <property type="match status" value="1"/>
</dbReference>
<dbReference type="PANTHER" id="PTHR13056:SF0">
    <property type="entry name" value="VACUOLAR FUSION PROTEIN CCZ1 HOMOLOG-RELATED"/>
    <property type="match status" value="1"/>
</dbReference>
<evidence type="ECO:0000259" key="3">
    <source>
        <dbReference type="Pfam" id="PF19032"/>
    </source>
</evidence>
<dbReference type="Pfam" id="PF19033">
    <property type="entry name" value="Intu_longin_3"/>
    <property type="match status" value="1"/>
</dbReference>
<organism evidence="5 6">
    <name type="scientific">Saccoglossus kowalevskii</name>
    <name type="common">Acorn worm</name>
    <dbReference type="NCBI Taxonomy" id="10224"/>
    <lineage>
        <taxon>Eukaryota</taxon>
        <taxon>Metazoa</taxon>
        <taxon>Hemichordata</taxon>
        <taxon>Enteropneusta</taxon>
        <taxon>Harrimaniidae</taxon>
        <taxon>Saccoglossus</taxon>
    </lineage>
</organism>
<evidence type="ECO:0000259" key="2">
    <source>
        <dbReference type="Pfam" id="PF19031"/>
    </source>
</evidence>
<dbReference type="InterPro" id="IPR043987">
    <property type="entry name" value="CCZ1/INTU/HSP4_longin_1"/>
</dbReference>
<keyword evidence="5" id="KW-1185">Reference proteome</keyword>
<evidence type="ECO:0000256" key="1">
    <source>
        <dbReference type="ARBA" id="ARBA00005352"/>
    </source>
</evidence>
<feature type="domain" description="CCZ1/INTU/HPS4 third Longin" evidence="4">
    <location>
        <begin position="373"/>
        <end position="467"/>
    </location>
</feature>